<evidence type="ECO:0000313" key="3">
    <source>
        <dbReference type="Proteomes" id="UP001151760"/>
    </source>
</evidence>
<dbReference type="PANTHER" id="PTHR11439">
    <property type="entry name" value="GAG-POL-RELATED RETROTRANSPOSON"/>
    <property type="match status" value="1"/>
</dbReference>
<dbReference type="InterPro" id="IPR043502">
    <property type="entry name" value="DNA/RNA_pol_sf"/>
</dbReference>
<name>A0ABQ5A9Q0_9ASTR</name>
<reference evidence="2" key="1">
    <citation type="journal article" date="2022" name="Int. J. Mol. Sci.">
        <title>Draft Genome of Tanacetum Coccineum: Genomic Comparison of Closely Related Tanacetum-Family Plants.</title>
        <authorList>
            <person name="Yamashiro T."/>
            <person name="Shiraishi A."/>
            <person name="Nakayama K."/>
            <person name="Satake H."/>
        </authorList>
    </citation>
    <scope>NUCLEOTIDE SEQUENCE</scope>
</reference>
<dbReference type="EMBL" id="BQNB010011996">
    <property type="protein sequence ID" value="GJS97855.1"/>
    <property type="molecule type" value="Genomic_DNA"/>
</dbReference>
<dbReference type="SUPFAM" id="SSF56672">
    <property type="entry name" value="DNA/RNA polymerases"/>
    <property type="match status" value="1"/>
</dbReference>
<accession>A0ABQ5A9Q0</accession>
<feature type="domain" description="Reverse transcriptase Ty1/copia-type" evidence="1">
    <location>
        <begin position="41"/>
        <end position="133"/>
    </location>
</feature>
<dbReference type="PANTHER" id="PTHR11439:SF524">
    <property type="entry name" value="RNA-DIRECTED DNA POLYMERASE, PROTEIN KINASE RLK-PELLE-DLSV FAMILY"/>
    <property type="match status" value="1"/>
</dbReference>
<dbReference type="InterPro" id="IPR013103">
    <property type="entry name" value="RVT_2"/>
</dbReference>
<protein>
    <submittedName>
        <fullName evidence="2">Ribonuclease H-like domain-containing protein</fullName>
    </submittedName>
</protein>
<keyword evidence="3" id="KW-1185">Reference proteome</keyword>
<dbReference type="Pfam" id="PF07727">
    <property type="entry name" value="RVT_2"/>
    <property type="match status" value="2"/>
</dbReference>
<dbReference type="Proteomes" id="UP001151760">
    <property type="component" value="Unassembled WGS sequence"/>
</dbReference>
<gene>
    <name evidence="2" type="ORF">Tco_0804823</name>
</gene>
<organism evidence="2 3">
    <name type="scientific">Tanacetum coccineum</name>
    <dbReference type="NCBI Taxonomy" id="301880"/>
    <lineage>
        <taxon>Eukaryota</taxon>
        <taxon>Viridiplantae</taxon>
        <taxon>Streptophyta</taxon>
        <taxon>Embryophyta</taxon>
        <taxon>Tracheophyta</taxon>
        <taxon>Spermatophyta</taxon>
        <taxon>Magnoliopsida</taxon>
        <taxon>eudicotyledons</taxon>
        <taxon>Gunneridae</taxon>
        <taxon>Pentapetalae</taxon>
        <taxon>asterids</taxon>
        <taxon>campanulids</taxon>
        <taxon>Asterales</taxon>
        <taxon>Asteraceae</taxon>
        <taxon>Asteroideae</taxon>
        <taxon>Anthemideae</taxon>
        <taxon>Anthemidinae</taxon>
        <taxon>Tanacetum</taxon>
    </lineage>
</organism>
<evidence type="ECO:0000313" key="2">
    <source>
        <dbReference type="EMBL" id="GJS97855.1"/>
    </source>
</evidence>
<feature type="domain" description="Reverse transcriptase Ty1/copia-type" evidence="1">
    <location>
        <begin position="144"/>
        <end position="191"/>
    </location>
</feature>
<sequence>MVTRFRVGSNRLPKHLNIHVSTISPYLHRIQIRLMIQIGKMLFRHKHLTYGTLSRYKARLVVNGSAQLSSIDVDETFSPVVKPATIQTVLSLATSRHWLVHQLDVNNALYETVYIHQPLGFGDSTWLNYVCLLQQLGIDSAYLLLYVDDIVLTASSEILLQQIINSLHQEFSMRDLGSLNCFLGISIARDSSYDWAGFPTTRRSTLGYFVFLGNNLLPWSSKRQPTLSRSSAKVEYREVANAVAKT</sequence>
<proteinExistence type="predicted"/>
<evidence type="ECO:0000259" key="1">
    <source>
        <dbReference type="Pfam" id="PF07727"/>
    </source>
</evidence>
<comment type="caution">
    <text evidence="2">The sequence shown here is derived from an EMBL/GenBank/DDBJ whole genome shotgun (WGS) entry which is preliminary data.</text>
</comment>
<reference evidence="2" key="2">
    <citation type="submission" date="2022-01" db="EMBL/GenBank/DDBJ databases">
        <authorList>
            <person name="Yamashiro T."/>
            <person name="Shiraishi A."/>
            <person name="Satake H."/>
            <person name="Nakayama K."/>
        </authorList>
    </citation>
    <scope>NUCLEOTIDE SEQUENCE</scope>
</reference>